<keyword evidence="3" id="KW-1185">Reference proteome</keyword>
<dbReference type="WBParaSite" id="HPBE_0002437401-mRNA-1">
    <property type="protein sequence ID" value="HPBE_0002437401-mRNA-1"/>
    <property type="gene ID" value="HPBE_0002437401"/>
</dbReference>
<sequence length="288" mass="32034">MLPSRRKIRRPVNLLVPLELDDTSTDVDTESASQQHPETPPAVVEGEVVDSQQAEDVENGGPGPDDRVQQDDVEEADPGPEVRVQQENVEEVGPRPEVRAGRGDGQIYGQETKKSEWRSPGMLPDLVCPFCGEMGMHCTTQGVPTEASATTSSDEQRCKCRHKRCFDRQRMKKTAFEDLIPKDEDHYWALGKVLHKELASQRIQERRRTMANGPMAVFHRAAEPARTEDHINAGHVVSTEGFRAPFDRGRSLGSPPSPGYFFGPPDFHGLLPPSFVRVLSCRSIIICS</sequence>
<accession>A0A3P8EDI3</accession>
<reference evidence="4" key="2">
    <citation type="submission" date="2019-09" db="UniProtKB">
        <authorList>
            <consortium name="WormBaseParasite"/>
        </authorList>
    </citation>
    <scope>IDENTIFICATION</scope>
</reference>
<feature type="compositionally biased region" description="Acidic residues" evidence="1">
    <location>
        <begin position="19"/>
        <end position="29"/>
    </location>
</feature>
<accession>A0A183GNV4</accession>
<feature type="compositionally biased region" description="Basic and acidic residues" evidence="1">
    <location>
        <begin position="92"/>
        <end position="102"/>
    </location>
</feature>
<feature type="compositionally biased region" description="Basic residues" evidence="1">
    <location>
        <begin position="1"/>
        <end position="10"/>
    </location>
</feature>
<feature type="region of interest" description="Disordered" evidence="1">
    <location>
        <begin position="1"/>
        <end position="118"/>
    </location>
</feature>
<gene>
    <name evidence="2" type="ORF">HPBE_LOCUS24373</name>
</gene>
<evidence type="ECO:0000313" key="4">
    <source>
        <dbReference type="WBParaSite" id="HPBE_0002437401-mRNA-1"/>
    </source>
</evidence>
<evidence type="ECO:0000256" key="1">
    <source>
        <dbReference type="SAM" id="MobiDB-lite"/>
    </source>
</evidence>
<dbReference type="AlphaFoldDB" id="A0A183GNV4"/>
<name>A0A183GNV4_HELPZ</name>
<evidence type="ECO:0000313" key="2">
    <source>
        <dbReference type="EMBL" id="VDP44638.1"/>
    </source>
</evidence>
<organism evidence="3 4">
    <name type="scientific">Heligmosomoides polygyrus</name>
    <name type="common">Parasitic roundworm</name>
    <dbReference type="NCBI Taxonomy" id="6339"/>
    <lineage>
        <taxon>Eukaryota</taxon>
        <taxon>Metazoa</taxon>
        <taxon>Ecdysozoa</taxon>
        <taxon>Nematoda</taxon>
        <taxon>Chromadorea</taxon>
        <taxon>Rhabditida</taxon>
        <taxon>Rhabditina</taxon>
        <taxon>Rhabditomorpha</taxon>
        <taxon>Strongyloidea</taxon>
        <taxon>Heligmosomidae</taxon>
        <taxon>Heligmosomoides</taxon>
    </lineage>
</organism>
<protein>
    <submittedName>
        <fullName evidence="2 4">Uncharacterized protein</fullName>
    </submittedName>
</protein>
<evidence type="ECO:0000313" key="3">
    <source>
        <dbReference type="Proteomes" id="UP000050761"/>
    </source>
</evidence>
<proteinExistence type="predicted"/>
<reference evidence="2 3" key="1">
    <citation type="submission" date="2018-11" db="EMBL/GenBank/DDBJ databases">
        <authorList>
            <consortium name="Pathogen Informatics"/>
        </authorList>
    </citation>
    <scope>NUCLEOTIDE SEQUENCE [LARGE SCALE GENOMIC DNA]</scope>
</reference>
<dbReference type="EMBL" id="UZAH01036248">
    <property type="protein sequence ID" value="VDP44638.1"/>
    <property type="molecule type" value="Genomic_DNA"/>
</dbReference>
<dbReference type="Proteomes" id="UP000050761">
    <property type="component" value="Unassembled WGS sequence"/>
</dbReference>